<evidence type="ECO:0000313" key="2">
    <source>
        <dbReference type="EMBL" id="MEE6147123.1"/>
    </source>
</evidence>
<dbReference type="NCBIfam" id="TIGR01617">
    <property type="entry name" value="arsC_related"/>
    <property type="match status" value="1"/>
</dbReference>
<reference evidence="2 3" key="1">
    <citation type="submission" date="2024-01" db="EMBL/GenBank/DDBJ databases">
        <title>Description of Olsenella sp. nov., isolated from pig feces.</title>
        <authorList>
            <person name="Chang Y.-H."/>
        </authorList>
    </citation>
    <scope>NUCLEOTIDE SEQUENCE [LARGE SCALE GENOMIC DNA]</scope>
    <source>
        <strain evidence="2 3">YH-ols2223</strain>
    </source>
</reference>
<gene>
    <name evidence="2" type="ORF">VXJ25_03800</name>
</gene>
<dbReference type="RefSeq" id="WP_330957890.1">
    <property type="nucleotide sequence ID" value="NZ_JAZGJQ010000003.1"/>
</dbReference>
<dbReference type="Proteomes" id="UP001332931">
    <property type="component" value="Unassembled WGS sequence"/>
</dbReference>
<keyword evidence="3" id="KW-1185">Reference proteome</keyword>
<evidence type="ECO:0000256" key="1">
    <source>
        <dbReference type="PROSITE-ProRule" id="PRU01282"/>
    </source>
</evidence>
<name>A0ABU7R947_9ACTN</name>
<accession>A0ABU7R947</accession>
<dbReference type="Pfam" id="PF03960">
    <property type="entry name" value="ArsC"/>
    <property type="match status" value="1"/>
</dbReference>
<dbReference type="PANTHER" id="PTHR30041">
    <property type="entry name" value="ARSENATE REDUCTASE"/>
    <property type="match status" value="1"/>
</dbReference>
<dbReference type="PROSITE" id="PS51353">
    <property type="entry name" value="ARSC"/>
    <property type="match status" value="1"/>
</dbReference>
<proteinExistence type="inferred from homology"/>
<dbReference type="PANTHER" id="PTHR30041:SF8">
    <property type="entry name" value="PROTEIN YFFB"/>
    <property type="match status" value="1"/>
</dbReference>
<sequence>MEVLLIEYPRCSTCKKAKRWLEDHHVAFQDRNIVEKNPSAEELAAWHAASGLPIRRFFNTSGRLYREKGVKQRLDDGMSDQEAYALLATDGMLVKRPLLLVDGKPLTPGFKEDAWSEALGV</sequence>
<dbReference type="InterPro" id="IPR006504">
    <property type="entry name" value="Tscrpt_reg_Spx/MgsR"/>
</dbReference>
<dbReference type="InterPro" id="IPR006660">
    <property type="entry name" value="Arsenate_reductase-like"/>
</dbReference>
<dbReference type="EMBL" id="JAZGJQ010000003">
    <property type="protein sequence ID" value="MEE6147123.1"/>
    <property type="molecule type" value="Genomic_DNA"/>
</dbReference>
<protein>
    <submittedName>
        <fullName evidence="2">Arsenate reductase family protein</fullName>
    </submittedName>
</protein>
<dbReference type="Gene3D" id="3.40.30.10">
    <property type="entry name" value="Glutaredoxin"/>
    <property type="match status" value="1"/>
</dbReference>
<organism evidence="2 3">
    <name type="scientific">Olsenella absiana</name>
    <dbReference type="NCBI Taxonomy" id="3115222"/>
    <lineage>
        <taxon>Bacteria</taxon>
        <taxon>Bacillati</taxon>
        <taxon>Actinomycetota</taxon>
        <taxon>Coriobacteriia</taxon>
        <taxon>Coriobacteriales</taxon>
        <taxon>Atopobiaceae</taxon>
        <taxon>Olsenella</taxon>
    </lineage>
</organism>
<evidence type="ECO:0000313" key="3">
    <source>
        <dbReference type="Proteomes" id="UP001332931"/>
    </source>
</evidence>
<dbReference type="CDD" id="cd03036">
    <property type="entry name" value="ArsC_like"/>
    <property type="match status" value="1"/>
</dbReference>
<dbReference type="SUPFAM" id="SSF52833">
    <property type="entry name" value="Thioredoxin-like"/>
    <property type="match status" value="1"/>
</dbReference>
<comment type="caution">
    <text evidence="2">The sequence shown here is derived from an EMBL/GenBank/DDBJ whole genome shotgun (WGS) entry which is preliminary data.</text>
</comment>
<dbReference type="InterPro" id="IPR036249">
    <property type="entry name" value="Thioredoxin-like_sf"/>
</dbReference>
<comment type="similarity">
    <text evidence="1">Belongs to the ArsC family.</text>
</comment>